<dbReference type="RefSeq" id="WP_221447264.1">
    <property type="nucleotide sequence ID" value="NZ_BAABAI010000005.1"/>
</dbReference>
<sequence length="271" mass="29674">MTSTHQDRIAITDLVNRHGHLVDAGDLDELDALFTPDVVYDVTALGFGSLRGTAALREAALALGTANPVGHHVTNIVITDLDENSARVRSKGIGITTDGKADSVVYDDTVVRHSDGWKISHRRVIARREPLSGRTTGPVEILERWRRAVVKQSTKDLADLYAVDAVHEFPFTRPEFPSRLTGRGEILAWTTTIWNSTPLRYARYRTLALHHTGDPGTIVVEQEAVGTHPATGDFVLPNLIVLTTRHGWITHLRDYVDIEAAGAALGSAVIE</sequence>
<organism evidence="3 4">
    <name type="scientific">Saccharothrix violaceirubra</name>
    <dbReference type="NCBI Taxonomy" id="413306"/>
    <lineage>
        <taxon>Bacteria</taxon>
        <taxon>Bacillati</taxon>
        <taxon>Actinomycetota</taxon>
        <taxon>Actinomycetes</taxon>
        <taxon>Pseudonocardiales</taxon>
        <taxon>Pseudonocardiaceae</taxon>
        <taxon>Saccharothrix</taxon>
    </lineage>
</organism>
<dbReference type="SUPFAM" id="SSF54427">
    <property type="entry name" value="NTF2-like"/>
    <property type="match status" value="2"/>
</dbReference>
<evidence type="ECO:0000313" key="4">
    <source>
        <dbReference type="Proteomes" id="UP000542674"/>
    </source>
</evidence>
<dbReference type="AlphaFoldDB" id="A0A7W7T428"/>
<dbReference type="Pfam" id="PF13577">
    <property type="entry name" value="SnoaL_4"/>
    <property type="match status" value="1"/>
</dbReference>
<dbReference type="Proteomes" id="UP000542674">
    <property type="component" value="Unassembled WGS sequence"/>
</dbReference>
<comment type="caution">
    <text evidence="3">The sequence shown here is derived from an EMBL/GenBank/DDBJ whole genome shotgun (WGS) entry which is preliminary data.</text>
</comment>
<evidence type="ECO:0000313" key="3">
    <source>
        <dbReference type="EMBL" id="MBB4966174.1"/>
    </source>
</evidence>
<dbReference type="Gene3D" id="3.10.450.50">
    <property type="match status" value="2"/>
</dbReference>
<protein>
    <submittedName>
        <fullName evidence="3">Ketosteroid isomerase-like protein</fullName>
    </submittedName>
</protein>
<gene>
    <name evidence="3" type="ORF">F4559_003533</name>
</gene>
<feature type="domain" description="SnoaL-like" evidence="2">
    <location>
        <begin position="6"/>
        <end position="123"/>
    </location>
</feature>
<dbReference type="InterPro" id="IPR032710">
    <property type="entry name" value="NTF2-like_dom_sf"/>
</dbReference>
<dbReference type="Pfam" id="PF12680">
    <property type="entry name" value="SnoaL_2"/>
    <property type="match status" value="1"/>
</dbReference>
<accession>A0A7W7T428</accession>
<feature type="domain" description="SnoaL-like" evidence="1">
    <location>
        <begin position="143"/>
        <end position="250"/>
    </location>
</feature>
<dbReference type="GO" id="GO:0016853">
    <property type="term" value="F:isomerase activity"/>
    <property type="evidence" value="ECO:0007669"/>
    <property type="project" value="UniProtKB-KW"/>
</dbReference>
<evidence type="ECO:0000259" key="2">
    <source>
        <dbReference type="Pfam" id="PF13577"/>
    </source>
</evidence>
<proteinExistence type="predicted"/>
<dbReference type="InterPro" id="IPR037401">
    <property type="entry name" value="SnoaL-like"/>
</dbReference>
<reference evidence="3 4" key="1">
    <citation type="submission" date="2020-08" db="EMBL/GenBank/DDBJ databases">
        <title>Sequencing the genomes of 1000 actinobacteria strains.</title>
        <authorList>
            <person name="Klenk H.-P."/>
        </authorList>
    </citation>
    <scope>NUCLEOTIDE SEQUENCE [LARGE SCALE GENOMIC DNA]</scope>
    <source>
        <strain evidence="3 4">DSM 45084</strain>
    </source>
</reference>
<evidence type="ECO:0000259" key="1">
    <source>
        <dbReference type="Pfam" id="PF12680"/>
    </source>
</evidence>
<keyword evidence="3" id="KW-0413">Isomerase</keyword>
<name>A0A7W7T428_9PSEU</name>
<keyword evidence="4" id="KW-1185">Reference proteome</keyword>
<dbReference type="EMBL" id="JACHJS010000001">
    <property type="protein sequence ID" value="MBB4966174.1"/>
    <property type="molecule type" value="Genomic_DNA"/>
</dbReference>